<dbReference type="EMBL" id="JBANFI010000006">
    <property type="protein sequence ID" value="MFK7161468.1"/>
    <property type="molecule type" value="Genomic_DNA"/>
</dbReference>
<dbReference type="InterPro" id="IPR046162">
    <property type="entry name" value="DUF6164"/>
</dbReference>
<evidence type="ECO:0000256" key="1">
    <source>
        <dbReference type="SAM" id="Phobius"/>
    </source>
</evidence>
<dbReference type="RefSeq" id="WP_405340346.1">
    <property type="nucleotide sequence ID" value="NZ_JBANFI010000006.1"/>
</dbReference>
<comment type="caution">
    <text evidence="2">The sequence shown here is derived from an EMBL/GenBank/DDBJ whole genome shotgun (WGS) entry which is preliminary data.</text>
</comment>
<feature type="transmembrane region" description="Helical" evidence="1">
    <location>
        <begin position="93"/>
        <end position="115"/>
    </location>
</feature>
<evidence type="ECO:0000313" key="2">
    <source>
        <dbReference type="EMBL" id="MFK7161468.1"/>
    </source>
</evidence>
<evidence type="ECO:0000313" key="3">
    <source>
        <dbReference type="Proteomes" id="UP001621714"/>
    </source>
</evidence>
<sequence>MARRFFRLSGVPDDEAQEVRALLEDAQIEYFETTAGFLHLSVPAIWLVQDEDLERAIHLLQAYQQQRQQQAQQDTSPRLSFWQRAAFEPLRTAGILLAVMAVALLGLLPMLLLFWR</sequence>
<name>A0ABW8PYW3_9GAMM</name>
<keyword evidence="3" id="KW-1185">Reference proteome</keyword>
<protein>
    <submittedName>
        <fullName evidence="2">DUF6164 family protein</fullName>
    </submittedName>
</protein>
<dbReference type="Proteomes" id="UP001621714">
    <property type="component" value="Unassembled WGS sequence"/>
</dbReference>
<proteinExistence type="predicted"/>
<reference evidence="2 3" key="1">
    <citation type="submission" date="2024-02" db="EMBL/GenBank/DDBJ databases">
        <title>Marinospirillum sp. MEB 164 isolated from Lonar lake sediment.</title>
        <authorList>
            <person name="Joshi A."/>
            <person name="Thite S."/>
        </authorList>
    </citation>
    <scope>NUCLEOTIDE SEQUENCE [LARGE SCALE GENOMIC DNA]</scope>
    <source>
        <strain evidence="2 3">MEB164</strain>
    </source>
</reference>
<gene>
    <name evidence="2" type="ORF">V6U78_10510</name>
</gene>
<keyword evidence="1" id="KW-0812">Transmembrane</keyword>
<dbReference type="Pfam" id="PF19661">
    <property type="entry name" value="DUF6164"/>
    <property type="match status" value="1"/>
</dbReference>
<keyword evidence="1" id="KW-0472">Membrane</keyword>
<organism evidence="2 3">
    <name type="scientific">Marinospirillum alkalitolerans</name>
    <dbReference type="NCBI Taxonomy" id="3123374"/>
    <lineage>
        <taxon>Bacteria</taxon>
        <taxon>Pseudomonadati</taxon>
        <taxon>Pseudomonadota</taxon>
        <taxon>Gammaproteobacteria</taxon>
        <taxon>Oceanospirillales</taxon>
        <taxon>Oceanospirillaceae</taxon>
        <taxon>Marinospirillum</taxon>
    </lineage>
</organism>
<accession>A0ABW8PYW3</accession>
<keyword evidence="1" id="KW-1133">Transmembrane helix</keyword>